<reference evidence="1 2" key="1">
    <citation type="submission" date="2024-06" db="EMBL/GenBank/DDBJ databases">
        <title>Genomic Encyclopedia of Type Strains, Phase IV (KMG-IV): sequencing the most valuable type-strain genomes for metagenomic binning, comparative biology and taxonomic classification.</title>
        <authorList>
            <person name="Goeker M."/>
        </authorList>
    </citation>
    <scope>NUCLEOTIDE SEQUENCE [LARGE SCALE GENOMIC DNA]</scope>
    <source>
        <strain evidence="1 2">DSM 29388</strain>
    </source>
</reference>
<evidence type="ECO:0000313" key="2">
    <source>
        <dbReference type="Proteomes" id="UP001549146"/>
    </source>
</evidence>
<accession>A0ABV2LW35</accession>
<proteinExistence type="predicted"/>
<gene>
    <name evidence="1" type="ORF">ABID46_002345</name>
</gene>
<evidence type="ECO:0000313" key="1">
    <source>
        <dbReference type="EMBL" id="MET3732754.1"/>
    </source>
</evidence>
<comment type="caution">
    <text evidence="1">The sequence shown here is derived from an EMBL/GenBank/DDBJ whole genome shotgun (WGS) entry which is preliminary data.</text>
</comment>
<name>A0ABV2LW35_9FLAO</name>
<sequence length="127" mass="14549">MIETDIQEEIFIDPELLAEIEEESQVIVHCEISPIPEENFARIWPTTYLVDNATGLKYPLVYADGITMYPVWTRIPEGVTMRFSLYFKGLPKSCLSFDLMEIIPAPGAFHVPNIPRNQTDVYQVVLD</sequence>
<keyword evidence="2" id="KW-1185">Reference proteome</keyword>
<organism evidence="1 2">
    <name type="scientific">Moheibacter stercoris</name>
    <dbReference type="NCBI Taxonomy" id="1628251"/>
    <lineage>
        <taxon>Bacteria</taxon>
        <taxon>Pseudomonadati</taxon>
        <taxon>Bacteroidota</taxon>
        <taxon>Flavobacteriia</taxon>
        <taxon>Flavobacteriales</taxon>
        <taxon>Weeksellaceae</taxon>
        <taxon>Moheibacter</taxon>
    </lineage>
</organism>
<dbReference type="Proteomes" id="UP001549146">
    <property type="component" value="Unassembled WGS sequence"/>
</dbReference>
<dbReference type="EMBL" id="JBEPMO010000018">
    <property type="protein sequence ID" value="MET3732754.1"/>
    <property type="molecule type" value="Genomic_DNA"/>
</dbReference>
<protein>
    <submittedName>
        <fullName evidence="1">Uncharacterized protein</fullName>
    </submittedName>
</protein>
<dbReference type="RefSeq" id="WP_354510276.1">
    <property type="nucleotide sequence ID" value="NZ_JBEPMO010000018.1"/>
</dbReference>